<evidence type="ECO:0000313" key="3">
    <source>
        <dbReference type="Proteomes" id="UP000254571"/>
    </source>
</evidence>
<name>A0A7H4P965_9ENTR</name>
<keyword evidence="1" id="KW-0812">Transmembrane</keyword>
<dbReference type="EMBL" id="UGMX01000002">
    <property type="protein sequence ID" value="STW08980.1"/>
    <property type="molecule type" value="Genomic_DNA"/>
</dbReference>
<gene>
    <name evidence="2" type="ORF">NCTC9149_05453</name>
</gene>
<sequence>MDDLLIFGGVILFCGLVVAPIVAIVALRRSAAVRF</sequence>
<feature type="transmembrane region" description="Helical" evidence="1">
    <location>
        <begin position="6"/>
        <end position="27"/>
    </location>
</feature>
<accession>A0A7H4P965</accession>
<keyword evidence="1" id="KW-1133">Transmembrane helix</keyword>
<evidence type="ECO:0000313" key="2">
    <source>
        <dbReference type="EMBL" id="STW08980.1"/>
    </source>
</evidence>
<dbReference type="AlphaFoldDB" id="A0A7H4P965"/>
<proteinExistence type="predicted"/>
<keyword evidence="1" id="KW-0472">Membrane</keyword>
<protein>
    <submittedName>
        <fullName evidence="2">Uncharacterized protein</fullName>
    </submittedName>
</protein>
<reference evidence="2 3" key="1">
    <citation type="submission" date="2018-06" db="EMBL/GenBank/DDBJ databases">
        <authorList>
            <consortium name="Pathogen Informatics"/>
            <person name="Doyle S."/>
        </authorList>
    </citation>
    <scope>NUCLEOTIDE SEQUENCE [LARGE SCALE GENOMIC DNA]</scope>
    <source>
        <strain evidence="2 3">NCTC9149</strain>
    </source>
</reference>
<evidence type="ECO:0000256" key="1">
    <source>
        <dbReference type="SAM" id="Phobius"/>
    </source>
</evidence>
<organism evidence="2 3">
    <name type="scientific">Klebsiella grimontii</name>
    <dbReference type="NCBI Taxonomy" id="2058152"/>
    <lineage>
        <taxon>Bacteria</taxon>
        <taxon>Pseudomonadati</taxon>
        <taxon>Pseudomonadota</taxon>
        <taxon>Gammaproteobacteria</taxon>
        <taxon>Enterobacterales</taxon>
        <taxon>Enterobacteriaceae</taxon>
        <taxon>Klebsiella/Raoultella group</taxon>
        <taxon>Klebsiella</taxon>
    </lineage>
</organism>
<comment type="caution">
    <text evidence="2">The sequence shown here is derived from an EMBL/GenBank/DDBJ whole genome shotgun (WGS) entry which is preliminary data.</text>
</comment>
<dbReference type="Proteomes" id="UP000254571">
    <property type="component" value="Unassembled WGS sequence"/>
</dbReference>